<dbReference type="InterPro" id="IPR001543">
    <property type="entry name" value="FliN-like_C"/>
</dbReference>
<protein>
    <submittedName>
        <fullName evidence="2">Flagellar motor switch protein FliM</fullName>
    </submittedName>
</protein>
<dbReference type="AlphaFoldDB" id="A0A5P9CJG8"/>
<gene>
    <name evidence="2" type="ORF">FIV01_04650</name>
</gene>
<evidence type="ECO:0000259" key="1">
    <source>
        <dbReference type="Pfam" id="PF01052"/>
    </source>
</evidence>
<dbReference type="KEGG" id="vaq:FIV01_04650"/>
<name>A0A5P9CJG8_9VIBR</name>
<dbReference type="SUPFAM" id="SSF101801">
    <property type="entry name" value="Surface presentation of antigens (SPOA)"/>
    <property type="match status" value="1"/>
</dbReference>
<keyword evidence="3" id="KW-1185">Reference proteome</keyword>
<proteinExistence type="predicted"/>
<accession>A0A5P9CJG8</accession>
<sequence length="270" mass="30433">MKPLRKISIPDFQTLGVESLGKPIHIIRDKLDYLISNSCNILTYELQNWLKSYNIKCNINIVSLHTFSVDEMNKSLISTFNHQSGGKIFTSIDTPTLIKLADSFYATKLERNCSELSNSDLRLQEKVGTIIATWLAPQEMWTRCDFEPAQGTGLYASININFDDHQGNIHIKLDEALVDTLTQELDLQPKESMYLPFCQSLESTPVKLNALLCQKRMLLSELLSLKPKDILPVELLSSVPVSIGQQHLFNGTVADNDGQLVLILNHDKES</sequence>
<dbReference type="Proteomes" id="UP000326936">
    <property type="component" value="Chromosome"/>
</dbReference>
<keyword evidence="2" id="KW-0969">Cilium</keyword>
<dbReference type="Pfam" id="PF01052">
    <property type="entry name" value="FliMN_C"/>
    <property type="match status" value="1"/>
</dbReference>
<dbReference type="Gene3D" id="2.30.330.10">
    <property type="entry name" value="SpoA-like"/>
    <property type="match status" value="1"/>
</dbReference>
<dbReference type="InterPro" id="IPR036429">
    <property type="entry name" value="SpoA-like_sf"/>
</dbReference>
<dbReference type="EMBL" id="CP045350">
    <property type="protein sequence ID" value="QFT25712.1"/>
    <property type="molecule type" value="Genomic_DNA"/>
</dbReference>
<keyword evidence="2" id="KW-0282">Flagellum</keyword>
<dbReference type="RefSeq" id="WP_152429946.1">
    <property type="nucleotide sequence ID" value="NZ_CBCSDK010000003.1"/>
</dbReference>
<evidence type="ECO:0000313" key="2">
    <source>
        <dbReference type="EMBL" id="QFT25712.1"/>
    </source>
</evidence>
<evidence type="ECO:0000313" key="3">
    <source>
        <dbReference type="Proteomes" id="UP000326936"/>
    </source>
</evidence>
<dbReference type="OrthoDB" id="5813272at2"/>
<organism evidence="2 3">
    <name type="scientific">Vibrio aquimaris</name>
    <dbReference type="NCBI Taxonomy" id="2587862"/>
    <lineage>
        <taxon>Bacteria</taxon>
        <taxon>Pseudomonadati</taxon>
        <taxon>Pseudomonadota</taxon>
        <taxon>Gammaproteobacteria</taxon>
        <taxon>Vibrionales</taxon>
        <taxon>Vibrionaceae</taxon>
        <taxon>Vibrio</taxon>
    </lineage>
</organism>
<keyword evidence="2" id="KW-0966">Cell projection</keyword>
<reference evidence="2 3" key="1">
    <citation type="submission" date="2019-10" db="EMBL/GenBank/DDBJ databases">
        <title>Complete genome sequence of Vibrio sp. strain THAF100, isolated from non-filtered water from the water column of tank 6 of a marine aquarium containing stony-coral fragments. Water maintained at 26 degree C.</title>
        <authorList>
            <person name="Ruckert C."/>
            <person name="Franco A."/>
            <person name="Kalinowski J."/>
            <person name="Glaeser S."/>
        </authorList>
    </citation>
    <scope>NUCLEOTIDE SEQUENCE [LARGE SCALE GENOMIC DNA]</scope>
    <source>
        <strain evidence="2 3">THAF100</strain>
    </source>
</reference>
<feature type="domain" description="Flagellar motor switch protein FliN-like C-terminal" evidence="1">
    <location>
        <begin position="200"/>
        <end position="261"/>
    </location>
</feature>